<dbReference type="EMBL" id="JBHSOH010000022">
    <property type="protein sequence ID" value="MFC5849499.1"/>
    <property type="molecule type" value="Genomic_DNA"/>
</dbReference>
<keyword evidence="3" id="KW-1185">Reference proteome</keyword>
<proteinExistence type="predicted"/>
<sequence length="193" mass="20895">MLDTILDTVRRGAERVQRRGEEVAQVARLRMEVFQLGRELDGTYGRLGRAYHGGAQPDQLAEIQVEIRRLEGEIQARERLITELGSVPDEPGTVQVEPASPVAPTATAPTTAATTAPNVPAAVPHPGQEVSPMTKNDVPTTPDPTMQHSDERLVPGDKTASQGNEAARDEMVRHRESVEEGKAASKNPDPLDL</sequence>
<feature type="region of interest" description="Disordered" evidence="1">
    <location>
        <begin position="86"/>
        <end position="193"/>
    </location>
</feature>
<dbReference type="RefSeq" id="WP_380050698.1">
    <property type="nucleotide sequence ID" value="NZ_JBHSOH010000022.1"/>
</dbReference>
<evidence type="ECO:0000313" key="3">
    <source>
        <dbReference type="Proteomes" id="UP001595979"/>
    </source>
</evidence>
<dbReference type="Proteomes" id="UP001595979">
    <property type="component" value="Unassembled WGS sequence"/>
</dbReference>
<feature type="compositionally biased region" description="Polar residues" evidence="1">
    <location>
        <begin position="131"/>
        <end position="147"/>
    </location>
</feature>
<gene>
    <name evidence="2" type="ORF">ACFPQ6_14395</name>
</gene>
<comment type="caution">
    <text evidence="2">The sequence shown here is derived from an EMBL/GenBank/DDBJ whole genome shotgun (WGS) entry which is preliminary data.</text>
</comment>
<reference evidence="3" key="1">
    <citation type="journal article" date="2019" name="Int. J. Syst. Evol. Microbiol.">
        <title>The Global Catalogue of Microorganisms (GCM) 10K type strain sequencing project: providing services to taxonomists for standard genome sequencing and annotation.</title>
        <authorList>
            <consortium name="The Broad Institute Genomics Platform"/>
            <consortium name="The Broad Institute Genome Sequencing Center for Infectious Disease"/>
            <person name="Wu L."/>
            <person name="Ma J."/>
        </authorList>
    </citation>
    <scope>NUCLEOTIDE SEQUENCE [LARGE SCALE GENOMIC DNA]</scope>
    <source>
        <strain evidence="3">CGMCC 1.15053</strain>
    </source>
</reference>
<feature type="compositionally biased region" description="Low complexity" evidence="1">
    <location>
        <begin position="98"/>
        <end position="124"/>
    </location>
</feature>
<feature type="compositionally biased region" description="Basic and acidic residues" evidence="1">
    <location>
        <begin position="166"/>
        <end position="183"/>
    </location>
</feature>
<organism evidence="2 3">
    <name type="scientific">Deinococcus petrolearius</name>
    <dbReference type="NCBI Taxonomy" id="1751295"/>
    <lineage>
        <taxon>Bacteria</taxon>
        <taxon>Thermotogati</taxon>
        <taxon>Deinococcota</taxon>
        <taxon>Deinococci</taxon>
        <taxon>Deinococcales</taxon>
        <taxon>Deinococcaceae</taxon>
        <taxon>Deinococcus</taxon>
    </lineage>
</organism>
<name>A0ABW1DMD9_9DEIO</name>
<protein>
    <submittedName>
        <fullName evidence="2">Uncharacterized protein</fullName>
    </submittedName>
</protein>
<evidence type="ECO:0000256" key="1">
    <source>
        <dbReference type="SAM" id="MobiDB-lite"/>
    </source>
</evidence>
<accession>A0ABW1DMD9</accession>
<evidence type="ECO:0000313" key="2">
    <source>
        <dbReference type="EMBL" id="MFC5849499.1"/>
    </source>
</evidence>